<dbReference type="Proteomes" id="UP000220669">
    <property type="component" value="Unassembled WGS sequence"/>
</dbReference>
<dbReference type="AlphaFoldDB" id="A0AB36S9A4"/>
<reference evidence="1 2" key="1">
    <citation type="submission" date="2017-09" db="EMBL/GenBank/DDBJ databases">
        <title>FDA dAtabase for Regulatory Grade micrObial Sequences (FDA-ARGOS): Supporting development and validation of Infectious Disease Dx tests.</title>
        <authorList>
            <person name="Minogue T."/>
            <person name="Wolcott M."/>
            <person name="Wasieloski L."/>
            <person name="Aguilar W."/>
            <person name="Moore D."/>
            <person name="Tallon L.J."/>
            <person name="Sadzewicz L."/>
            <person name="Ott S."/>
            <person name="Zhao X."/>
            <person name="Nagaraj S."/>
            <person name="Vavikolanu K."/>
            <person name="Aluvathingal J."/>
            <person name="Nadendla S."/>
            <person name="Sichtig H."/>
        </authorList>
    </citation>
    <scope>NUCLEOTIDE SEQUENCE [LARGE SCALE GENOMIC DNA]</scope>
    <source>
        <strain evidence="1 2">FDAARGOS_396</strain>
    </source>
</reference>
<accession>A0AB36S9A4</accession>
<evidence type="ECO:0000313" key="2">
    <source>
        <dbReference type="Proteomes" id="UP000220669"/>
    </source>
</evidence>
<gene>
    <name evidence="1" type="ORF">CRM96_09890</name>
</gene>
<organism evidence="1 2">
    <name type="scientific">Enterococcus durans</name>
    <dbReference type="NCBI Taxonomy" id="53345"/>
    <lineage>
        <taxon>Bacteria</taxon>
        <taxon>Bacillati</taxon>
        <taxon>Bacillota</taxon>
        <taxon>Bacilli</taxon>
        <taxon>Lactobacillales</taxon>
        <taxon>Enterococcaceae</taxon>
        <taxon>Enterococcus</taxon>
    </lineage>
</organism>
<dbReference type="EMBL" id="PDEB01000004">
    <property type="protein sequence ID" value="PEH45303.1"/>
    <property type="molecule type" value="Genomic_DNA"/>
</dbReference>
<proteinExistence type="predicted"/>
<comment type="caution">
    <text evidence="1">The sequence shown here is derived from an EMBL/GenBank/DDBJ whole genome shotgun (WGS) entry which is preliminary data.</text>
</comment>
<sequence length="74" mass="9103">MSHIRVSAYFRRSCFCSNRLFVFKEWDKSKKHFCPTLSLFISHQRFRYRSNYGLLSLVHLKSVMQFLRLKGRRR</sequence>
<protein>
    <submittedName>
        <fullName evidence="1">Uncharacterized protein</fullName>
    </submittedName>
</protein>
<name>A0AB36S9A4_9ENTE</name>
<evidence type="ECO:0000313" key="1">
    <source>
        <dbReference type="EMBL" id="PEH45303.1"/>
    </source>
</evidence>